<feature type="region of interest" description="Disordered" evidence="1">
    <location>
        <begin position="169"/>
        <end position="188"/>
    </location>
</feature>
<dbReference type="EMBL" id="JANPWZ010003404">
    <property type="protein sequence ID" value="KAJ3552820.1"/>
    <property type="molecule type" value="Genomic_DNA"/>
</dbReference>
<comment type="caution">
    <text evidence="2">The sequence shown here is derived from an EMBL/GenBank/DDBJ whole genome shotgun (WGS) entry which is preliminary data.</text>
</comment>
<protein>
    <submittedName>
        <fullName evidence="2">Uncharacterized protein</fullName>
    </submittedName>
</protein>
<gene>
    <name evidence="2" type="ORF">NPX13_g11026</name>
</gene>
<name>A0A9W8N3X5_9PEZI</name>
<sequence length="188" mass="20488">MGLPYQCLSQLGSGTLFCAARGCSIQTHDLSASSQPLYTWTHPSIRQVADVKRNEEVQDSPANGAAQTEQQPPSKRRKIASDEHEQEKQDVPTNGEKGQKKGKTNRAITPGIPFVILLTATEDGSHIIAVTGQDKTLWVFEHDGQGSLKELSQRITELCLSAPALSLSQQTDRQFSAPTSSATSTHYR</sequence>
<evidence type="ECO:0000256" key="1">
    <source>
        <dbReference type="SAM" id="MobiDB-lite"/>
    </source>
</evidence>
<evidence type="ECO:0000313" key="3">
    <source>
        <dbReference type="Proteomes" id="UP001148614"/>
    </source>
</evidence>
<feature type="region of interest" description="Disordered" evidence="1">
    <location>
        <begin position="53"/>
        <end position="106"/>
    </location>
</feature>
<accession>A0A9W8N3X5</accession>
<dbReference type="AlphaFoldDB" id="A0A9W8N3X5"/>
<organism evidence="2 3">
    <name type="scientific">Xylaria arbuscula</name>
    <dbReference type="NCBI Taxonomy" id="114810"/>
    <lineage>
        <taxon>Eukaryota</taxon>
        <taxon>Fungi</taxon>
        <taxon>Dikarya</taxon>
        <taxon>Ascomycota</taxon>
        <taxon>Pezizomycotina</taxon>
        <taxon>Sordariomycetes</taxon>
        <taxon>Xylariomycetidae</taxon>
        <taxon>Xylariales</taxon>
        <taxon>Xylariaceae</taxon>
        <taxon>Xylaria</taxon>
    </lineage>
</organism>
<feature type="compositionally biased region" description="Basic and acidic residues" evidence="1">
    <location>
        <begin position="79"/>
        <end position="90"/>
    </location>
</feature>
<dbReference type="VEuPathDB" id="FungiDB:F4678DRAFT_43318"/>
<reference evidence="2" key="1">
    <citation type="submission" date="2022-07" db="EMBL/GenBank/DDBJ databases">
        <title>Genome Sequence of Xylaria arbuscula.</title>
        <authorList>
            <person name="Buettner E."/>
        </authorList>
    </citation>
    <scope>NUCLEOTIDE SEQUENCE</scope>
    <source>
        <strain evidence="2">VT107</strain>
    </source>
</reference>
<evidence type="ECO:0000313" key="2">
    <source>
        <dbReference type="EMBL" id="KAJ3552820.1"/>
    </source>
</evidence>
<keyword evidence="3" id="KW-1185">Reference proteome</keyword>
<proteinExistence type="predicted"/>
<dbReference type="Proteomes" id="UP001148614">
    <property type="component" value="Unassembled WGS sequence"/>
</dbReference>